<evidence type="ECO:0000313" key="3">
    <source>
        <dbReference type="EMBL" id="KAK3499047.1"/>
    </source>
</evidence>
<keyword evidence="4" id="KW-1185">Reference proteome</keyword>
<gene>
    <name evidence="3" type="ORF">B0T23DRAFT_6840</name>
</gene>
<dbReference type="RefSeq" id="XP_062696680.1">
    <property type="nucleotide sequence ID" value="XM_062841644.1"/>
</dbReference>
<dbReference type="EMBL" id="JAULSX010000001">
    <property type="protein sequence ID" value="KAK3499047.1"/>
    <property type="molecule type" value="Genomic_DNA"/>
</dbReference>
<feature type="region of interest" description="Disordered" evidence="1">
    <location>
        <begin position="1"/>
        <end position="31"/>
    </location>
</feature>
<evidence type="ECO:0000313" key="4">
    <source>
        <dbReference type="Proteomes" id="UP001285908"/>
    </source>
</evidence>
<reference evidence="3 4" key="1">
    <citation type="journal article" date="2023" name="Mol. Phylogenet. Evol.">
        <title>Genome-scale phylogeny and comparative genomics of the fungal order Sordariales.</title>
        <authorList>
            <person name="Hensen N."/>
            <person name="Bonometti L."/>
            <person name="Westerberg I."/>
            <person name="Brannstrom I.O."/>
            <person name="Guillou S."/>
            <person name="Cros-Aarteil S."/>
            <person name="Calhoun S."/>
            <person name="Haridas S."/>
            <person name="Kuo A."/>
            <person name="Mondo S."/>
            <person name="Pangilinan J."/>
            <person name="Riley R."/>
            <person name="LaButti K."/>
            <person name="Andreopoulos B."/>
            <person name="Lipzen A."/>
            <person name="Chen C."/>
            <person name="Yan M."/>
            <person name="Daum C."/>
            <person name="Ng V."/>
            <person name="Clum A."/>
            <person name="Steindorff A."/>
            <person name="Ohm R.A."/>
            <person name="Martin F."/>
            <person name="Silar P."/>
            <person name="Natvig D.O."/>
            <person name="Lalanne C."/>
            <person name="Gautier V."/>
            <person name="Ament-Velasquez S.L."/>
            <person name="Kruys A."/>
            <person name="Hutchinson M.I."/>
            <person name="Powell A.J."/>
            <person name="Barry K."/>
            <person name="Miller A.N."/>
            <person name="Grigoriev I.V."/>
            <person name="Debuchy R."/>
            <person name="Gladieux P."/>
            <person name="Hiltunen Thoren M."/>
            <person name="Johannesson H."/>
        </authorList>
    </citation>
    <scope>NUCLEOTIDE SEQUENCE [LARGE SCALE GENOMIC DNA]</scope>
    <source>
        <strain evidence="3 4">FGSC 10403</strain>
    </source>
</reference>
<accession>A0AAJ0IEQ7</accession>
<organism evidence="3 4">
    <name type="scientific">Neurospora hispaniola</name>
    <dbReference type="NCBI Taxonomy" id="588809"/>
    <lineage>
        <taxon>Eukaryota</taxon>
        <taxon>Fungi</taxon>
        <taxon>Dikarya</taxon>
        <taxon>Ascomycota</taxon>
        <taxon>Pezizomycotina</taxon>
        <taxon>Sordariomycetes</taxon>
        <taxon>Sordariomycetidae</taxon>
        <taxon>Sordariales</taxon>
        <taxon>Sordariaceae</taxon>
        <taxon>Neurospora</taxon>
    </lineage>
</organism>
<evidence type="ECO:0000256" key="1">
    <source>
        <dbReference type="SAM" id="MobiDB-lite"/>
    </source>
</evidence>
<proteinExistence type="predicted"/>
<dbReference type="Pfam" id="PF06985">
    <property type="entry name" value="HET"/>
    <property type="match status" value="1"/>
</dbReference>
<dbReference type="Proteomes" id="UP001285908">
    <property type="component" value="Unassembled WGS sequence"/>
</dbReference>
<dbReference type="PANTHER" id="PTHR33112">
    <property type="entry name" value="DOMAIN PROTEIN, PUTATIVE-RELATED"/>
    <property type="match status" value="1"/>
</dbReference>
<feature type="domain" description="Heterokaryon incompatibility" evidence="2">
    <location>
        <begin position="196"/>
        <end position="344"/>
    </location>
</feature>
<dbReference type="GeneID" id="87879266"/>
<dbReference type="InterPro" id="IPR010730">
    <property type="entry name" value="HET"/>
</dbReference>
<protein>
    <submittedName>
        <fullName evidence="3">Heterokaryon incompatibility protein-domain-containing protein</fullName>
    </submittedName>
</protein>
<dbReference type="AlphaFoldDB" id="A0AAJ0IEQ7"/>
<comment type="caution">
    <text evidence="3">The sequence shown here is derived from an EMBL/GenBank/DDBJ whole genome shotgun (WGS) entry which is preliminary data.</text>
</comment>
<name>A0AAJ0IEQ7_9PEZI</name>
<feature type="compositionally biased region" description="Basic and acidic residues" evidence="1">
    <location>
        <begin position="1"/>
        <end position="18"/>
    </location>
</feature>
<evidence type="ECO:0000259" key="2">
    <source>
        <dbReference type="Pfam" id="PF06985"/>
    </source>
</evidence>
<sequence>MDDVSKPLDSQQSKRSEVDASGALAQVEDGSPAASAKKSAAAMSVQYCDDCMRIDFDKLERSREEMPILIANVETCPMCAFLHAALVRQGIKLSNEANIKLSRNPFGQGWNLVEVCSRDRWHPEWRCVSLQIASDLWRPRLVDYGFIAKWLDDCVKCHGDRCFNNRLDLGLVPGLQFIDCIARRIIQASEAVDKAYLTLSYVWGAPSGSTSGIVEDKDSVSTLPIRLPRVVEDSIRVVKELGFRYLWVDRYCIPQADKRAKHTQIQLMGTIYARSAITIIAAGGGDAEYGLPGVDARARNPQVRIDLESVGGNLRLPPSLMVYRLPQDDVQSSLWSTRGWTYQEALLSKRRLVFTDNQVFFECQHMLYEESLTASGPSSRQTVYSANFVFPTLAVFKKSYSVWERINEFLKRTLSFEHDALDAISGILNMYRTECSEHGGIAFLCGMPLFPKLSVHQSDDITPKRGESERQWHSSLYETSVLIEGLLWDGHWVEKPIGVPKAELSSTKLERPRRSEFPSWTWVGWKGTSRYALEVMSISESISKTSKCAIRAVYEECQTDMDWDKDAEQILEKSALGLNPRFLDIKGTCFDASLAWSETGDWEIDTGGWVYTKPLVFSSSLLGSRTFRIPPNTLEEGEGKVHELVALLLLYDWDTEPCLDVISRRTHSIDFLLVQPVEYSAGRWVYERVTCDKITWYVESRPDSPNYSLSQQLGAIFEERELRLR</sequence>
<dbReference type="PANTHER" id="PTHR33112:SF1">
    <property type="entry name" value="HETEROKARYON INCOMPATIBILITY DOMAIN-CONTAINING PROTEIN"/>
    <property type="match status" value="1"/>
</dbReference>